<dbReference type="Proteomes" id="UP000886851">
    <property type="component" value="Unassembled WGS sequence"/>
</dbReference>
<dbReference type="AlphaFoldDB" id="A0A9D1ZI30"/>
<feature type="compositionally biased region" description="Basic and acidic residues" evidence="1">
    <location>
        <begin position="99"/>
        <end position="114"/>
    </location>
</feature>
<gene>
    <name evidence="2" type="ORF">H9824_05725</name>
</gene>
<feature type="region of interest" description="Disordered" evidence="1">
    <location>
        <begin position="99"/>
        <end position="121"/>
    </location>
</feature>
<protein>
    <submittedName>
        <fullName evidence="2">Uncharacterized protein</fullName>
    </submittedName>
</protein>
<organism evidence="2 3">
    <name type="scientific">Candidatus Bacteroides pullicola</name>
    <dbReference type="NCBI Taxonomy" id="2838475"/>
    <lineage>
        <taxon>Bacteria</taxon>
        <taxon>Pseudomonadati</taxon>
        <taxon>Bacteroidota</taxon>
        <taxon>Bacteroidia</taxon>
        <taxon>Bacteroidales</taxon>
        <taxon>Bacteroidaceae</taxon>
        <taxon>Bacteroides</taxon>
    </lineage>
</organism>
<reference evidence="2" key="2">
    <citation type="submission" date="2021-04" db="EMBL/GenBank/DDBJ databases">
        <authorList>
            <person name="Gilroy R."/>
        </authorList>
    </citation>
    <scope>NUCLEOTIDE SEQUENCE</scope>
    <source>
        <strain evidence="2">Gambia2-208</strain>
    </source>
</reference>
<comment type="caution">
    <text evidence="2">The sequence shown here is derived from an EMBL/GenBank/DDBJ whole genome shotgun (WGS) entry which is preliminary data.</text>
</comment>
<evidence type="ECO:0000313" key="3">
    <source>
        <dbReference type="Proteomes" id="UP000886851"/>
    </source>
</evidence>
<sequence>MTIRGQLIRYRCACNALLRLFCDKQGFHMSDTYWVADRVGEVADCAEHFFSMDDIITDLEEEAPPGKILEWYDQLEALDYRVNYRHWLHGCPTPSKSELEELHRKAGEARKDLENEMNNFQ</sequence>
<evidence type="ECO:0000256" key="1">
    <source>
        <dbReference type="SAM" id="MobiDB-lite"/>
    </source>
</evidence>
<evidence type="ECO:0000313" key="2">
    <source>
        <dbReference type="EMBL" id="HIY88186.1"/>
    </source>
</evidence>
<proteinExistence type="predicted"/>
<reference evidence="2" key="1">
    <citation type="journal article" date="2021" name="PeerJ">
        <title>Extensive microbial diversity within the chicken gut microbiome revealed by metagenomics and culture.</title>
        <authorList>
            <person name="Gilroy R."/>
            <person name="Ravi A."/>
            <person name="Getino M."/>
            <person name="Pursley I."/>
            <person name="Horton D.L."/>
            <person name="Alikhan N.F."/>
            <person name="Baker D."/>
            <person name="Gharbi K."/>
            <person name="Hall N."/>
            <person name="Watson M."/>
            <person name="Adriaenssens E.M."/>
            <person name="Foster-Nyarko E."/>
            <person name="Jarju S."/>
            <person name="Secka A."/>
            <person name="Antonio M."/>
            <person name="Oren A."/>
            <person name="Chaudhuri R.R."/>
            <person name="La Ragione R."/>
            <person name="Hildebrand F."/>
            <person name="Pallen M.J."/>
        </authorList>
    </citation>
    <scope>NUCLEOTIDE SEQUENCE</scope>
    <source>
        <strain evidence="2">Gambia2-208</strain>
    </source>
</reference>
<accession>A0A9D1ZI30</accession>
<dbReference type="EMBL" id="DXCV01000039">
    <property type="protein sequence ID" value="HIY88186.1"/>
    <property type="molecule type" value="Genomic_DNA"/>
</dbReference>
<name>A0A9D1ZI30_9BACE</name>